<evidence type="ECO:0000313" key="1">
    <source>
        <dbReference type="EMBL" id="KJH53570.1"/>
    </source>
</evidence>
<dbReference type="AlphaFoldDB" id="A0A0D8Y9Z1"/>
<dbReference type="OrthoDB" id="10678480at2759"/>
<dbReference type="Proteomes" id="UP000053766">
    <property type="component" value="Unassembled WGS sequence"/>
</dbReference>
<proteinExistence type="predicted"/>
<reference evidence="1 2" key="1">
    <citation type="submission" date="2013-11" db="EMBL/GenBank/DDBJ databases">
        <title>Draft genome of the bovine lungworm Dictyocaulus viviparus.</title>
        <authorList>
            <person name="Mitreva M."/>
        </authorList>
    </citation>
    <scope>NUCLEOTIDE SEQUENCE [LARGE SCALE GENOMIC DNA]</scope>
    <source>
        <strain evidence="1 2">HannoverDv2000</strain>
    </source>
</reference>
<gene>
    <name evidence="1" type="ORF">DICVIV_00315</name>
</gene>
<dbReference type="EMBL" id="KN716151">
    <property type="protein sequence ID" value="KJH53570.1"/>
    <property type="molecule type" value="Genomic_DNA"/>
</dbReference>
<accession>A0A0D8Y9Z1</accession>
<keyword evidence="2" id="KW-1185">Reference proteome</keyword>
<reference evidence="2" key="2">
    <citation type="journal article" date="2016" name="Sci. Rep.">
        <title>Dictyocaulus viviparus genome, variome and transcriptome elucidate lungworm biology and support future intervention.</title>
        <authorList>
            <person name="McNulty S.N."/>
            <person name="Strube C."/>
            <person name="Rosa B.A."/>
            <person name="Martin J.C."/>
            <person name="Tyagi R."/>
            <person name="Choi Y.J."/>
            <person name="Wang Q."/>
            <person name="Hallsworth Pepin K."/>
            <person name="Zhang X."/>
            <person name="Ozersky P."/>
            <person name="Wilson R.K."/>
            <person name="Sternberg P.W."/>
            <person name="Gasser R.B."/>
            <person name="Mitreva M."/>
        </authorList>
    </citation>
    <scope>NUCLEOTIDE SEQUENCE [LARGE SCALE GENOMIC DNA]</scope>
    <source>
        <strain evidence="2">HannoverDv2000</strain>
    </source>
</reference>
<sequence length="248" mass="28881">MNSDSIGDDFYIFAQLSRLEKLRLLLHYCNITNEDMQLWENLTNYNHHLFSNAFKIIMGTTLINTQSSENGVIVIRREYECISLKKRHFMKVFETLPNGRIALGTPESPFSHEFLLRHEEYLEKQALLSKHDFDSMMILAVVVVGCLHCHTVCWRPLLEDAVQRLILLPRSPAPLPSVFCNYVPESLDRVHGVDSLRYVQQFSQPQLPCTSRDLYNNCVYDLPSHFSEIYSTLQRCSQYEIDETVVRC</sequence>
<protein>
    <submittedName>
        <fullName evidence="1">Uncharacterized protein</fullName>
    </submittedName>
</protein>
<name>A0A0D8Y9Z1_DICVI</name>
<evidence type="ECO:0000313" key="2">
    <source>
        <dbReference type="Proteomes" id="UP000053766"/>
    </source>
</evidence>
<organism evidence="1 2">
    <name type="scientific">Dictyocaulus viviparus</name>
    <name type="common">Bovine lungworm</name>
    <dbReference type="NCBI Taxonomy" id="29172"/>
    <lineage>
        <taxon>Eukaryota</taxon>
        <taxon>Metazoa</taxon>
        <taxon>Ecdysozoa</taxon>
        <taxon>Nematoda</taxon>
        <taxon>Chromadorea</taxon>
        <taxon>Rhabditida</taxon>
        <taxon>Rhabditina</taxon>
        <taxon>Rhabditomorpha</taxon>
        <taxon>Strongyloidea</taxon>
        <taxon>Metastrongylidae</taxon>
        <taxon>Dictyocaulus</taxon>
    </lineage>
</organism>